<dbReference type="EC" id="3.6.1.27" evidence="9"/>
<name>A0A7W9NFB5_9PSEU</name>
<evidence type="ECO:0000256" key="1">
    <source>
        <dbReference type="ARBA" id="ARBA00004651"/>
    </source>
</evidence>
<evidence type="ECO:0000259" key="8">
    <source>
        <dbReference type="SMART" id="SM00014"/>
    </source>
</evidence>
<reference evidence="9 10" key="1">
    <citation type="submission" date="2020-08" db="EMBL/GenBank/DDBJ databases">
        <title>Sequencing the genomes of 1000 actinobacteria strains.</title>
        <authorList>
            <person name="Klenk H.-P."/>
        </authorList>
    </citation>
    <scope>NUCLEOTIDE SEQUENCE [LARGE SCALE GENOMIC DNA]</scope>
    <source>
        <strain evidence="9 10">DSM 43851</strain>
    </source>
</reference>
<feature type="transmembrane region" description="Helical" evidence="7">
    <location>
        <begin position="20"/>
        <end position="42"/>
    </location>
</feature>
<feature type="transmembrane region" description="Helical" evidence="7">
    <location>
        <begin position="125"/>
        <end position="143"/>
    </location>
</feature>
<evidence type="ECO:0000313" key="9">
    <source>
        <dbReference type="EMBL" id="MBB5890349.1"/>
    </source>
</evidence>
<proteinExistence type="predicted"/>
<dbReference type="InterPro" id="IPR000326">
    <property type="entry name" value="PAP2/HPO"/>
</dbReference>
<protein>
    <submittedName>
        <fullName evidence="9">Undecaprenyl-diphosphatase</fullName>
        <ecNumber evidence="9">3.6.1.27</ecNumber>
    </submittedName>
</protein>
<dbReference type="PANTHER" id="PTHR14969:SF62">
    <property type="entry name" value="DECAPRENYLPHOSPHORYL-5-PHOSPHORIBOSE PHOSPHATASE RV3807C-RELATED"/>
    <property type="match status" value="1"/>
</dbReference>
<dbReference type="AlphaFoldDB" id="A0A7W9NFB5"/>
<dbReference type="InterPro" id="IPR036938">
    <property type="entry name" value="PAP2/HPO_sf"/>
</dbReference>
<keyword evidence="3 7" id="KW-0812">Transmembrane</keyword>
<dbReference type="Gene3D" id="1.20.144.10">
    <property type="entry name" value="Phosphatidic acid phosphatase type 2/haloperoxidase"/>
    <property type="match status" value="1"/>
</dbReference>
<organism evidence="9 10">
    <name type="scientific">Kutzneria kofuensis</name>
    <dbReference type="NCBI Taxonomy" id="103725"/>
    <lineage>
        <taxon>Bacteria</taxon>
        <taxon>Bacillati</taxon>
        <taxon>Actinomycetota</taxon>
        <taxon>Actinomycetes</taxon>
        <taxon>Pseudonocardiales</taxon>
        <taxon>Pseudonocardiaceae</taxon>
        <taxon>Kutzneria</taxon>
    </lineage>
</organism>
<keyword evidence="10" id="KW-1185">Reference proteome</keyword>
<evidence type="ECO:0000256" key="4">
    <source>
        <dbReference type="ARBA" id="ARBA00022801"/>
    </source>
</evidence>
<dbReference type="GO" id="GO:0005886">
    <property type="term" value="C:plasma membrane"/>
    <property type="evidence" value="ECO:0007669"/>
    <property type="project" value="UniProtKB-SubCell"/>
</dbReference>
<dbReference type="PANTHER" id="PTHR14969">
    <property type="entry name" value="SPHINGOSINE-1-PHOSPHATE PHOSPHOHYDROLASE"/>
    <property type="match status" value="1"/>
</dbReference>
<keyword evidence="5 7" id="KW-1133">Transmembrane helix</keyword>
<dbReference type="RefSeq" id="WP_184859750.1">
    <property type="nucleotide sequence ID" value="NZ_BAAAWY010000047.1"/>
</dbReference>
<evidence type="ECO:0000256" key="5">
    <source>
        <dbReference type="ARBA" id="ARBA00022989"/>
    </source>
</evidence>
<comment type="caution">
    <text evidence="9">The sequence shown here is derived from an EMBL/GenBank/DDBJ whole genome shotgun (WGS) entry which is preliminary data.</text>
</comment>
<evidence type="ECO:0000256" key="3">
    <source>
        <dbReference type="ARBA" id="ARBA00022692"/>
    </source>
</evidence>
<dbReference type="SMART" id="SM00014">
    <property type="entry name" value="acidPPc"/>
    <property type="match status" value="1"/>
</dbReference>
<keyword evidence="2" id="KW-1003">Cell membrane</keyword>
<feature type="transmembrane region" description="Helical" evidence="7">
    <location>
        <begin position="54"/>
        <end position="75"/>
    </location>
</feature>
<evidence type="ECO:0000256" key="7">
    <source>
        <dbReference type="SAM" id="Phobius"/>
    </source>
</evidence>
<keyword evidence="6 7" id="KW-0472">Membrane</keyword>
<dbReference type="EMBL" id="JACHIR010000001">
    <property type="protein sequence ID" value="MBB5890349.1"/>
    <property type="molecule type" value="Genomic_DNA"/>
</dbReference>
<dbReference type="Pfam" id="PF01569">
    <property type="entry name" value="PAP2"/>
    <property type="match status" value="1"/>
</dbReference>
<evidence type="ECO:0000256" key="2">
    <source>
        <dbReference type="ARBA" id="ARBA00022475"/>
    </source>
</evidence>
<dbReference type="Proteomes" id="UP000585638">
    <property type="component" value="Unassembled WGS sequence"/>
</dbReference>
<evidence type="ECO:0000313" key="10">
    <source>
        <dbReference type="Proteomes" id="UP000585638"/>
    </source>
</evidence>
<dbReference type="GO" id="GO:0050380">
    <property type="term" value="F:undecaprenyl-diphosphatase activity"/>
    <property type="evidence" value="ECO:0007669"/>
    <property type="project" value="UniProtKB-EC"/>
</dbReference>
<accession>A0A7W9NFB5</accession>
<feature type="domain" description="Phosphatidic acid phosphatase type 2/haloperoxidase" evidence="8">
    <location>
        <begin position="53"/>
        <end position="164"/>
    </location>
</feature>
<gene>
    <name evidence="9" type="ORF">BJ998_001545</name>
</gene>
<comment type="subcellular location">
    <subcellularLocation>
        <location evidence="1">Cell membrane</location>
        <topology evidence="1">Multi-pass membrane protein</topology>
    </subcellularLocation>
</comment>
<feature type="transmembrane region" description="Helical" evidence="7">
    <location>
        <begin position="149"/>
        <end position="168"/>
    </location>
</feature>
<evidence type="ECO:0000256" key="6">
    <source>
        <dbReference type="ARBA" id="ARBA00023136"/>
    </source>
</evidence>
<sequence>MQEFDDGVLTVGTALARATGWLHLPVEVFSDYGFVLFVLLWALCWRRGASRPALLAALVAPPVAWLISIGLKVLVTEPRPCLTLKDLYTVQPCDPPTDYSFPSNHATIAFAAAVAILVLDRRLGLVALIVAVLIGATRVYLGVHYPHDVLAGAFVGSAVAYLLVKLTVRARGGRTPGSAPPRPGPSPAPRR</sequence>
<keyword evidence="4 9" id="KW-0378">Hydrolase</keyword>
<dbReference type="SUPFAM" id="SSF48317">
    <property type="entry name" value="Acid phosphatase/Vanadium-dependent haloperoxidase"/>
    <property type="match status" value="1"/>
</dbReference>